<comment type="caution">
    <text evidence="1">The sequence shown here is derived from an EMBL/GenBank/DDBJ whole genome shotgun (WGS) entry which is preliminary data.</text>
</comment>
<protein>
    <submittedName>
        <fullName evidence="1">Uncharacterized protein</fullName>
    </submittedName>
</protein>
<organism evidence="1">
    <name type="scientific">marine sediment metagenome</name>
    <dbReference type="NCBI Taxonomy" id="412755"/>
    <lineage>
        <taxon>unclassified sequences</taxon>
        <taxon>metagenomes</taxon>
        <taxon>ecological metagenomes</taxon>
    </lineage>
</organism>
<accession>A0A0F8Z0Y2</accession>
<name>A0A0F8Z0Y2_9ZZZZ</name>
<dbReference type="AlphaFoldDB" id="A0A0F8Z0Y2"/>
<proteinExistence type="predicted"/>
<sequence length="89" mass="9876">QDKLNLGQASAQNLIEGTQLKNELSPEIQELTQKVIDAANGKPLKTSITAEREKEEIAGSFIKQFILRMMNGDDMGIKESPESKKEETT</sequence>
<evidence type="ECO:0000313" key="1">
    <source>
        <dbReference type="EMBL" id="KKK60064.1"/>
    </source>
</evidence>
<dbReference type="EMBL" id="LAZR01063156">
    <property type="protein sequence ID" value="KKK60064.1"/>
    <property type="molecule type" value="Genomic_DNA"/>
</dbReference>
<gene>
    <name evidence="1" type="ORF">LCGC14_3028080</name>
</gene>
<reference evidence="1" key="1">
    <citation type="journal article" date="2015" name="Nature">
        <title>Complex archaea that bridge the gap between prokaryotes and eukaryotes.</title>
        <authorList>
            <person name="Spang A."/>
            <person name="Saw J.H."/>
            <person name="Jorgensen S.L."/>
            <person name="Zaremba-Niedzwiedzka K."/>
            <person name="Martijn J."/>
            <person name="Lind A.E."/>
            <person name="van Eijk R."/>
            <person name="Schleper C."/>
            <person name="Guy L."/>
            <person name="Ettema T.J."/>
        </authorList>
    </citation>
    <scope>NUCLEOTIDE SEQUENCE</scope>
</reference>
<feature type="non-terminal residue" evidence="1">
    <location>
        <position position="1"/>
    </location>
</feature>